<evidence type="ECO:0000256" key="6">
    <source>
        <dbReference type="SAM" id="MobiDB-lite"/>
    </source>
</evidence>
<dbReference type="GO" id="GO:0005737">
    <property type="term" value="C:cytoplasm"/>
    <property type="evidence" value="ECO:0007669"/>
    <property type="project" value="TreeGrafter"/>
</dbReference>
<dbReference type="Proteomes" id="UP000241890">
    <property type="component" value="Unassembled WGS sequence"/>
</dbReference>
<dbReference type="PROSITE" id="PS00108">
    <property type="entry name" value="PROTEIN_KINASE_ST"/>
    <property type="match status" value="1"/>
</dbReference>
<dbReference type="Gene3D" id="1.10.510.10">
    <property type="entry name" value="Transferase(Phosphotransferase) domain 1"/>
    <property type="match status" value="1"/>
</dbReference>
<keyword evidence="1" id="KW-0723">Serine/threonine-protein kinase</keyword>
<gene>
    <name evidence="8" type="ORF">FCC1311_005412</name>
</gene>
<feature type="compositionally biased region" description="Pro residues" evidence="6">
    <location>
        <begin position="427"/>
        <end position="454"/>
    </location>
</feature>
<dbReference type="PROSITE" id="PS50011">
    <property type="entry name" value="PROTEIN_KINASE_DOM"/>
    <property type="match status" value="1"/>
</dbReference>
<feature type="region of interest" description="Disordered" evidence="6">
    <location>
        <begin position="407"/>
        <end position="454"/>
    </location>
</feature>
<sequence>MLSTSSMIVVQEALRRGPVRATLEMLDAKIEEAEQLLLTGVLLANERRLLELQIGILKACQEVCCVHIDTFSGHIAHPLRYYIGELLNINRPFAIYTGPLQTTYLQDTGEPGPNGADKYELERRIHRNDGDGREIWDAFHVNGGRLVVIKKVPKTHLQGLNAHQQSHEIFKMRREFASQIALRKFDHANVLCLEKYFENQSDIFAVFPRADESLFDLAVAVIREVRVLHSVFAQMTAAVSFLAGIGFVHRDLKLENFVVYHEGDQNVRVQMIDFGWTTTLRLVDPEQEMASYRVKKGRAGTVAFMAPEVFAGGPYTYDALAAEVWSLGACFFALGCGAQPYRIPNMLDNGFRRIHSHGARKAILRHRKLNAGVIFQNQRLMNLVNRMMVSNAASRISIPGIVEELDHPQTAVPDPEQQLATPSAPSNSPPSADPGSGPGPPTAPLTAPPPAAAT</sequence>
<dbReference type="GO" id="GO:0050321">
    <property type="term" value="F:tau-protein kinase activity"/>
    <property type="evidence" value="ECO:0007669"/>
    <property type="project" value="TreeGrafter"/>
</dbReference>
<dbReference type="GO" id="GO:0005524">
    <property type="term" value="F:ATP binding"/>
    <property type="evidence" value="ECO:0007669"/>
    <property type="project" value="UniProtKB-KW"/>
</dbReference>
<dbReference type="GO" id="GO:0000226">
    <property type="term" value="P:microtubule cytoskeleton organization"/>
    <property type="evidence" value="ECO:0007669"/>
    <property type="project" value="TreeGrafter"/>
</dbReference>
<dbReference type="EMBL" id="BEYU01000005">
    <property type="protein sequence ID" value="GBG24323.1"/>
    <property type="molecule type" value="Genomic_DNA"/>
</dbReference>
<organism evidence="8 9">
    <name type="scientific">Hondaea fermentalgiana</name>
    <dbReference type="NCBI Taxonomy" id="2315210"/>
    <lineage>
        <taxon>Eukaryota</taxon>
        <taxon>Sar</taxon>
        <taxon>Stramenopiles</taxon>
        <taxon>Bigyra</taxon>
        <taxon>Labyrinthulomycetes</taxon>
        <taxon>Thraustochytrida</taxon>
        <taxon>Thraustochytriidae</taxon>
        <taxon>Hondaea</taxon>
    </lineage>
</organism>
<reference evidence="8 9" key="1">
    <citation type="submission" date="2017-12" db="EMBL/GenBank/DDBJ databases">
        <title>Sequencing, de novo assembly and annotation of complete genome of a new Thraustochytrid species, strain FCC1311.</title>
        <authorList>
            <person name="Sedici K."/>
            <person name="Godart F."/>
            <person name="Aiese Cigliano R."/>
            <person name="Sanseverino W."/>
            <person name="Barakat M."/>
            <person name="Ortet P."/>
            <person name="Marechal E."/>
            <person name="Cagnac O."/>
            <person name="Amato A."/>
        </authorList>
    </citation>
    <scope>NUCLEOTIDE SEQUENCE [LARGE SCALE GENOMIC DNA]</scope>
</reference>
<evidence type="ECO:0000256" key="3">
    <source>
        <dbReference type="ARBA" id="ARBA00022741"/>
    </source>
</evidence>
<keyword evidence="5" id="KW-0067">ATP-binding</keyword>
<dbReference type="InterPro" id="IPR008271">
    <property type="entry name" value="Ser/Thr_kinase_AS"/>
</dbReference>
<dbReference type="OrthoDB" id="1668230at2759"/>
<dbReference type="SUPFAM" id="SSF56112">
    <property type="entry name" value="Protein kinase-like (PK-like)"/>
    <property type="match status" value="1"/>
</dbReference>
<evidence type="ECO:0000259" key="7">
    <source>
        <dbReference type="PROSITE" id="PS50011"/>
    </source>
</evidence>
<evidence type="ECO:0000313" key="8">
    <source>
        <dbReference type="EMBL" id="GBG24323.1"/>
    </source>
</evidence>
<protein>
    <submittedName>
        <fullName evidence="8">Protein kinase, putative</fullName>
    </submittedName>
</protein>
<keyword evidence="3" id="KW-0547">Nucleotide-binding</keyword>
<feature type="domain" description="Protein kinase" evidence="7">
    <location>
        <begin position="121"/>
        <end position="410"/>
    </location>
</feature>
<keyword evidence="2" id="KW-0808">Transferase</keyword>
<proteinExistence type="predicted"/>
<evidence type="ECO:0000256" key="4">
    <source>
        <dbReference type="ARBA" id="ARBA00022777"/>
    </source>
</evidence>
<dbReference type="PANTHER" id="PTHR24346">
    <property type="entry name" value="MAP/MICROTUBULE AFFINITY-REGULATING KINASE"/>
    <property type="match status" value="1"/>
</dbReference>
<dbReference type="SMART" id="SM00220">
    <property type="entry name" value="S_TKc"/>
    <property type="match status" value="1"/>
</dbReference>
<name>A0A2R5G791_9STRA</name>
<evidence type="ECO:0000256" key="5">
    <source>
        <dbReference type="ARBA" id="ARBA00022840"/>
    </source>
</evidence>
<dbReference type="InterPro" id="IPR000719">
    <property type="entry name" value="Prot_kinase_dom"/>
</dbReference>
<evidence type="ECO:0000313" key="9">
    <source>
        <dbReference type="Proteomes" id="UP000241890"/>
    </source>
</evidence>
<dbReference type="AlphaFoldDB" id="A0A2R5G791"/>
<dbReference type="PANTHER" id="PTHR24346:SF82">
    <property type="entry name" value="KP78A-RELATED"/>
    <property type="match status" value="1"/>
</dbReference>
<evidence type="ECO:0000256" key="2">
    <source>
        <dbReference type="ARBA" id="ARBA00022679"/>
    </source>
</evidence>
<evidence type="ECO:0000256" key="1">
    <source>
        <dbReference type="ARBA" id="ARBA00022527"/>
    </source>
</evidence>
<accession>A0A2R5G791</accession>
<keyword evidence="9" id="KW-1185">Reference proteome</keyword>
<dbReference type="GO" id="GO:0035556">
    <property type="term" value="P:intracellular signal transduction"/>
    <property type="evidence" value="ECO:0007669"/>
    <property type="project" value="TreeGrafter"/>
</dbReference>
<comment type="caution">
    <text evidence="8">The sequence shown here is derived from an EMBL/GenBank/DDBJ whole genome shotgun (WGS) entry which is preliminary data.</text>
</comment>
<dbReference type="InParanoid" id="A0A2R5G791"/>
<keyword evidence="4 8" id="KW-0418">Kinase</keyword>
<dbReference type="Pfam" id="PF00069">
    <property type="entry name" value="Pkinase"/>
    <property type="match status" value="1"/>
</dbReference>
<dbReference type="InterPro" id="IPR011009">
    <property type="entry name" value="Kinase-like_dom_sf"/>
</dbReference>